<dbReference type="EMBL" id="CP163435">
    <property type="protein sequence ID" value="XDQ30225.1"/>
    <property type="molecule type" value="Genomic_DNA"/>
</dbReference>
<evidence type="ECO:0000313" key="1">
    <source>
        <dbReference type="EMBL" id="XDQ30225.1"/>
    </source>
</evidence>
<gene>
    <name evidence="1" type="ORF">AB5J56_38395</name>
</gene>
<sequence length="113" mass="12724">MGIGYEHEHLLPLVKALLAAGNRLQPHPATDQPFRPSQGGPYCPLVDPIDFDVVRDLPRRAEVQLDEDIDAIFCRHCWTVIYGGAHVPETVFRRPGRRLSLPVLPQQPDQLDP</sequence>
<name>A0AB39PGQ2_9ACTN</name>
<dbReference type="AlphaFoldDB" id="A0AB39PGQ2"/>
<accession>A0AB39PGQ2</accession>
<protein>
    <submittedName>
        <fullName evidence="1">Uncharacterized protein</fullName>
    </submittedName>
</protein>
<organism evidence="1">
    <name type="scientific">Streptomyces sp. R21</name>
    <dbReference type="NCBI Taxonomy" id="3238627"/>
    <lineage>
        <taxon>Bacteria</taxon>
        <taxon>Bacillati</taxon>
        <taxon>Actinomycetota</taxon>
        <taxon>Actinomycetes</taxon>
        <taxon>Kitasatosporales</taxon>
        <taxon>Streptomycetaceae</taxon>
        <taxon>Streptomyces</taxon>
    </lineage>
</organism>
<dbReference type="RefSeq" id="WP_369239955.1">
    <property type="nucleotide sequence ID" value="NZ_CP163435.1"/>
</dbReference>
<proteinExistence type="predicted"/>
<reference evidence="1" key="1">
    <citation type="submission" date="2024-07" db="EMBL/GenBank/DDBJ databases">
        <authorList>
            <person name="Yu S.T."/>
        </authorList>
    </citation>
    <scope>NUCLEOTIDE SEQUENCE</scope>
    <source>
        <strain evidence="1">R21</strain>
    </source>
</reference>